<dbReference type="Proteomes" id="UP000688947">
    <property type="component" value="Unassembled WGS sequence"/>
</dbReference>
<proteinExistence type="predicted"/>
<dbReference type="EMBL" id="JAENGZ010000979">
    <property type="protein sequence ID" value="KAG6951771.1"/>
    <property type="molecule type" value="Genomic_DNA"/>
</dbReference>
<protein>
    <submittedName>
        <fullName evidence="1">Uncharacterized protein</fullName>
    </submittedName>
</protein>
<reference evidence="1" key="1">
    <citation type="submission" date="2021-01" db="EMBL/GenBank/DDBJ databases">
        <title>Phytophthora aleatoria, a newly-described species from Pinus radiata is distinct from Phytophthora cactorum isolates based on comparative genomics.</title>
        <authorList>
            <person name="Mcdougal R."/>
            <person name="Panda P."/>
            <person name="Williams N."/>
            <person name="Studholme D.J."/>
        </authorList>
    </citation>
    <scope>NUCLEOTIDE SEQUENCE</scope>
    <source>
        <strain evidence="1">NZFS 3830</strain>
    </source>
</reference>
<evidence type="ECO:0000313" key="2">
    <source>
        <dbReference type="Proteomes" id="UP000688947"/>
    </source>
</evidence>
<comment type="caution">
    <text evidence="1">The sequence shown here is derived from an EMBL/GenBank/DDBJ whole genome shotgun (WGS) entry which is preliminary data.</text>
</comment>
<name>A0A8T1U1E4_9STRA</name>
<evidence type="ECO:0000313" key="1">
    <source>
        <dbReference type="EMBL" id="KAG6951771.1"/>
    </source>
</evidence>
<dbReference type="AlphaFoldDB" id="A0A8T1U1E4"/>
<gene>
    <name evidence="1" type="ORF">JG687_00013394</name>
</gene>
<dbReference type="OrthoDB" id="10493499at2759"/>
<sequence>METLKTLRAHFQAEITQNISRAAAAVSIQAPCYTYPPSDEVVDTAMANFLSNLAEASSLRLPEFIRLVWGQTADDPRPNKDPYDISSLPQTELREICSH</sequence>
<organism evidence="1 2">
    <name type="scientific">Phytophthora cactorum</name>
    <dbReference type="NCBI Taxonomy" id="29920"/>
    <lineage>
        <taxon>Eukaryota</taxon>
        <taxon>Sar</taxon>
        <taxon>Stramenopiles</taxon>
        <taxon>Oomycota</taxon>
        <taxon>Peronosporomycetes</taxon>
        <taxon>Peronosporales</taxon>
        <taxon>Peronosporaceae</taxon>
        <taxon>Phytophthora</taxon>
    </lineage>
</organism>
<accession>A0A8T1U1E4</accession>